<dbReference type="RefSeq" id="WP_120977957.1">
    <property type="nucleotide sequence ID" value="NZ_RBZM01000006.1"/>
</dbReference>
<dbReference type="InterPro" id="IPR008930">
    <property type="entry name" value="Terpenoid_cyclase/PrenylTrfase"/>
</dbReference>
<dbReference type="EMBL" id="RBZM01000006">
    <property type="protein sequence ID" value="RKP53212.1"/>
    <property type="molecule type" value="Genomic_DNA"/>
</dbReference>
<gene>
    <name evidence="1" type="ORF">D7Z26_15915</name>
</gene>
<sequence length="304" mass="35149">MNAILTKREYEKARQFLLTKARKLEAAQFHYEFEQGSEDEVLRELLRYQNDDGGFGKGLEPDLRCEESSALATTTAMQSLVRLTESAIPLIERAMRYFRNSYSDSGNGWDIIPKEAEQAPRAIWWEYGAFKDNWGNPNAEIAGYFNRFTDLAGSHGSEFADRLNGYALRHLRESCDLREMHEMLCYVRWQETLPAETRHEISGQLDEFVDNCVIADPGDRIGYGGYPLMVVQSTEDRYYSKYADVLPGDLDRLIESQSAEGCWSPNWAWGRYDEAWETAKMEWQGVLTLQALRTLRNFGRLERN</sequence>
<accession>A0A494XTR5</accession>
<organism evidence="1 2">
    <name type="scientific">Cohnella endophytica</name>
    <dbReference type="NCBI Taxonomy" id="2419778"/>
    <lineage>
        <taxon>Bacteria</taxon>
        <taxon>Bacillati</taxon>
        <taxon>Bacillota</taxon>
        <taxon>Bacilli</taxon>
        <taxon>Bacillales</taxon>
        <taxon>Paenibacillaceae</taxon>
        <taxon>Cohnella</taxon>
    </lineage>
</organism>
<reference evidence="1 2" key="1">
    <citation type="submission" date="2018-10" db="EMBL/GenBank/DDBJ databases">
        <title>Cohnella sp. M2MS4P-1, whole genome shotgun sequence.</title>
        <authorList>
            <person name="Tuo L."/>
        </authorList>
    </citation>
    <scope>NUCLEOTIDE SEQUENCE [LARGE SCALE GENOMIC DNA]</scope>
    <source>
        <strain evidence="1 2">M2MS4P-1</strain>
    </source>
</reference>
<dbReference type="Proteomes" id="UP000282076">
    <property type="component" value="Unassembled WGS sequence"/>
</dbReference>
<evidence type="ECO:0000313" key="1">
    <source>
        <dbReference type="EMBL" id="RKP53212.1"/>
    </source>
</evidence>
<dbReference type="SUPFAM" id="SSF48239">
    <property type="entry name" value="Terpenoid cyclases/Protein prenyltransferases"/>
    <property type="match status" value="1"/>
</dbReference>
<proteinExistence type="predicted"/>
<keyword evidence="2" id="KW-1185">Reference proteome</keyword>
<dbReference type="OrthoDB" id="3286086at2"/>
<protein>
    <submittedName>
        <fullName evidence="1">Uncharacterized protein</fullName>
    </submittedName>
</protein>
<dbReference type="AlphaFoldDB" id="A0A494XTR5"/>
<dbReference type="Gene3D" id="1.50.10.20">
    <property type="match status" value="1"/>
</dbReference>
<evidence type="ECO:0000313" key="2">
    <source>
        <dbReference type="Proteomes" id="UP000282076"/>
    </source>
</evidence>
<comment type="caution">
    <text evidence="1">The sequence shown here is derived from an EMBL/GenBank/DDBJ whole genome shotgun (WGS) entry which is preliminary data.</text>
</comment>
<name>A0A494XTR5_9BACL</name>